<proteinExistence type="predicted"/>
<keyword evidence="2" id="KW-1185">Reference proteome</keyword>
<dbReference type="EMBL" id="JXTC01000876">
    <property type="protein sequence ID" value="PON35584.1"/>
    <property type="molecule type" value="Genomic_DNA"/>
</dbReference>
<evidence type="ECO:0000313" key="2">
    <source>
        <dbReference type="Proteomes" id="UP000237000"/>
    </source>
</evidence>
<dbReference type="Pfam" id="PF05056">
    <property type="entry name" value="DUF674"/>
    <property type="match status" value="1"/>
</dbReference>
<evidence type="ECO:0008006" key="3">
    <source>
        <dbReference type="Google" id="ProtNLM"/>
    </source>
</evidence>
<dbReference type="AlphaFoldDB" id="A0A2P5AGD6"/>
<comment type="caution">
    <text evidence="1">The sequence shown here is derived from an EMBL/GenBank/DDBJ whole genome shotgun (WGS) entry which is preliminary data.</text>
</comment>
<dbReference type="PANTHER" id="PTHR33103">
    <property type="entry name" value="OS01G0153900 PROTEIN"/>
    <property type="match status" value="1"/>
</dbReference>
<accession>A0A2P5AGD6</accession>
<dbReference type="STRING" id="63057.A0A2P5AGD6"/>
<dbReference type="OrthoDB" id="1099638at2759"/>
<sequence>MAAIKSKVSVDFIFDTNNRKILYAEAGRDFVDFLSSLLCLPMANVIGLLDKMSHIGMVGCIGNLYRSVENLNGEYYSQKKKDSLLRPKALLDVPLLLSDVVESVQRKLYTCPNYHLNASDDPHVVCPHCNMSMDVEIDHIAPPDLEEKKEDDHEASSGNVCGTYLIHDDLSVEPLSLSSLTALVKGLNLKGPKGIEKRLLDISIIEGLKLLQASLKCDTVLNTVFLDRVDWR</sequence>
<dbReference type="InterPro" id="IPR007750">
    <property type="entry name" value="DUF674"/>
</dbReference>
<dbReference type="Proteomes" id="UP000237000">
    <property type="component" value="Unassembled WGS sequence"/>
</dbReference>
<protein>
    <recommendedName>
        <fullName evidence="3">DUF674 domain-containing protein</fullName>
    </recommendedName>
</protein>
<dbReference type="InParanoid" id="A0A2P5AGD6"/>
<name>A0A2P5AGD6_TREOI</name>
<organism evidence="1 2">
    <name type="scientific">Trema orientale</name>
    <name type="common">Charcoal tree</name>
    <name type="synonym">Celtis orientalis</name>
    <dbReference type="NCBI Taxonomy" id="63057"/>
    <lineage>
        <taxon>Eukaryota</taxon>
        <taxon>Viridiplantae</taxon>
        <taxon>Streptophyta</taxon>
        <taxon>Embryophyta</taxon>
        <taxon>Tracheophyta</taxon>
        <taxon>Spermatophyta</taxon>
        <taxon>Magnoliopsida</taxon>
        <taxon>eudicotyledons</taxon>
        <taxon>Gunneridae</taxon>
        <taxon>Pentapetalae</taxon>
        <taxon>rosids</taxon>
        <taxon>fabids</taxon>
        <taxon>Rosales</taxon>
        <taxon>Cannabaceae</taxon>
        <taxon>Trema</taxon>
    </lineage>
</organism>
<gene>
    <name evidence="1" type="ORF">TorRG33x02_351110</name>
</gene>
<dbReference type="PANTHER" id="PTHR33103:SF19">
    <property type="entry name" value="OS09G0544700 PROTEIN"/>
    <property type="match status" value="1"/>
</dbReference>
<evidence type="ECO:0000313" key="1">
    <source>
        <dbReference type="EMBL" id="PON35584.1"/>
    </source>
</evidence>
<reference evidence="2" key="1">
    <citation type="submission" date="2016-06" db="EMBL/GenBank/DDBJ databases">
        <title>Parallel loss of symbiosis genes in relatives of nitrogen-fixing non-legume Parasponia.</title>
        <authorList>
            <person name="Van Velzen R."/>
            <person name="Holmer R."/>
            <person name="Bu F."/>
            <person name="Rutten L."/>
            <person name="Van Zeijl A."/>
            <person name="Liu W."/>
            <person name="Santuari L."/>
            <person name="Cao Q."/>
            <person name="Sharma T."/>
            <person name="Shen D."/>
            <person name="Roswanjaya Y."/>
            <person name="Wardhani T."/>
            <person name="Kalhor M.S."/>
            <person name="Jansen J."/>
            <person name="Van den Hoogen J."/>
            <person name="Gungor B."/>
            <person name="Hartog M."/>
            <person name="Hontelez J."/>
            <person name="Verver J."/>
            <person name="Yang W.-C."/>
            <person name="Schijlen E."/>
            <person name="Repin R."/>
            <person name="Schilthuizen M."/>
            <person name="Schranz E."/>
            <person name="Heidstra R."/>
            <person name="Miyata K."/>
            <person name="Fedorova E."/>
            <person name="Kohlen W."/>
            <person name="Bisseling T."/>
            <person name="Smit S."/>
            <person name="Geurts R."/>
        </authorList>
    </citation>
    <scope>NUCLEOTIDE SEQUENCE [LARGE SCALE GENOMIC DNA]</scope>
    <source>
        <strain evidence="2">cv. RG33-2</strain>
    </source>
</reference>